<evidence type="ECO:0000313" key="2">
    <source>
        <dbReference type="WBParaSite" id="ES5_v2.g20304.t1"/>
    </source>
</evidence>
<proteinExistence type="predicted"/>
<dbReference type="Proteomes" id="UP000887579">
    <property type="component" value="Unplaced"/>
</dbReference>
<protein>
    <submittedName>
        <fullName evidence="2">ATP synthase F0 subunit 8</fullName>
    </submittedName>
</protein>
<dbReference type="WBParaSite" id="ES5_v2.g20304.t1">
    <property type="protein sequence ID" value="ES5_v2.g20304.t1"/>
    <property type="gene ID" value="ES5_v2.g20304"/>
</dbReference>
<name>A0AC34FSG9_9BILA</name>
<reference evidence="2" key="1">
    <citation type="submission" date="2022-11" db="UniProtKB">
        <authorList>
            <consortium name="WormBaseParasite"/>
        </authorList>
    </citation>
    <scope>IDENTIFICATION</scope>
</reference>
<organism evidence="1 2">
    <name type="scientific">Panagrolaimus sp. ES5</name>
    <dbReference type="NCBI Taxonomy" id="591445"/>
    <lineage>
        <taxon>Eukaryota</taxon>
        <taxon>Metazoa</taxon>
        <taxon>Ecdysozoa</taxon>
        <taxon>Nematoda</taxon>
        <taxon>Chromadorea</taxon>
        <taxon>Rhabditida</taxon>
        <taxon>Tylenchina</taxon>
        <taxon>Panagrolaimomorpha</taxon>
        <taxon>Panagrolaimoidea</taxon>
        <taxon>Panagrolaimidae</taxon>
        <taxon>Panagrolaimus</taxon>
    </lineage>
</organism>
<evidence type="ECO:0000313" key="1">
    <source>
        <dbReference type="Proteomes" id="UP000887579"/>
    </source>
</evidence>
<accession>A0AC34FSG9</accession>
<sequence>MDQLFEWLSLPSFFIFIFIVVVVVVRAGEKDKILPWQCLETVKKGHSQKFIDNSKKRTANFCVENSKKQETKNKFLYKRINDISLGFVIENPLEHPNARCNPKRSCLK</sequence>